<evidence type="ECO:0000256" key="4">
    <source>
        <dbReference type="ARBA" id="ARBA00023163"/>
    </source>
</evidence>
<evidence type="ECO:0000259" key="5">
    <source>
        <dbReference type="PROSITE" id="PS50937"/>
    </source>
</evidence>
<dbReference type="Gene3D" id="1.10.1660.10">
    <property type="match status" value="1"/>
</dbReference>
<dbReference type="InterPro" id="IPR000551">
    <property type="entry name" value="MerR-type_HTH_dom"/>
</dbReference>
<evidence type="ECO:0000313" key="6">
    <source>
        <dbReference type="EMBL" id="MBU9723547.1"/>
    </source>
</evidence>
<dbReference type="PANTHER" id="PTHR30204">
    <property type="entry name" value="REDOX-CYCLING DRUG-SENSING TRANSCRIPTIONAL ACTIVATOR SOXR"/>
    <property type="match status" value="1"/>
</dbReference>
<keyword evidence="7" id="KW-1185">Reference proteome</keyword>
<evidence type="ECO:0000256" key="1">
    <source>
        <dbReference type="ARBA" id="ARBA00022491"/>
    </source>
</evidence>
<keyword evidence="2" id="KW-0805">Transcription regulation</keyword>
<proteinExistence type="predicted"/>
<evidence type="ECO:0000256" key="3">
    <source>
        <dbReference type="ARBA" id="ARBA00023125"/>
    </source>
</evidence>
<sequence>MSFTTISQVSKDFNISTRTLRYYDQIGVLPSSKMEDYAYRVYDENAVRRLQQILFLRKLRIPLKQIEKLLNSQEVSDLVDVFRDKVLELDDEITALETIRAILQQLIERSKSLPEETLKFDLLTDEAMRSVAQSLPLSKTKVREEMKVEDLSKATDTVNQLRDKDIRLIHLPPVTVAASHYIGEEPEHHAGEQLVKFIKESGLLQLKPDARVFGFNHPNPTKGNETYGYETWVTIPDDLEVSAPLVKKQFQGGLYAAHMITLGNFHEWEWLHNWVLNNQKYKPNTLDDNGEYMGGALEEHINFLYYLSLDWPEHDDHQLDLLYPVKLRNMK</sequence>
<dbReference type="Proteomes" id="UP000790580">
    <property type="component" value="Unassembled WGS sequence"/>
</dbReference>
<dbReference type="Pfam" id="PF13411">
    <property type="entry name" value="MerR_1"/>
    <property type="match status" value="1"/>
</dbReference>
<evidence type="ECO:0000313" key="7">
    <source>
        <dbReference type="Proteomes" id="UP000790580"/>
    </source>
</evidence>
<dbReference type="SUPFAM" id="SSF46955">
    <property type="entry name" value="Putative DNA-binding domain"/>
    <property type="match status" value="1"/>
</dbReference>
<keyword evidence="1" id="KW-0678">Repressor</keyword>
<dbReference type="SMART" id="SM00422">
    <property type="entry name" value="HTH_MERR"/>
    <property type="match status" value="1"/>
</dbReference>
<dbReference type="InterPro" id="IPR029441">
    <property type="entry name" value="Cass2"/>
</dbReference>
<comment type="caution">
    <text evidence="6">The sequence shown here is derived from an EMBL/GenBank/DDBJ whole genome shotgun (WGS) entry which is preliminary data.</text>
</comment>
<dbReference type="RefSeq" id="WP_088073979.1">
    <property type="nucleotide sequence ID" value="NZ_JAHQCR010000082.1"/>
</dbReference>
<name>A0ABS6JZ91_9BACI</name>
<dbReference type="InterPro" id="IPR011256">
    <property type="entry name" value="Reg_factor_effector_dom_sf"/>
</dbReference>
<gene>
    <name evidence="6" type="ORF">KS407_19195</name>
</gene>
<organism evidence="6 7">
    <name type="scientific">Evansella alkalicola</name>
    <dbReference type="NCBI Taxonomy" id="745819"/>
    <lineage>
        <taxon>Bacteria</taxon>
        <taxon>Bacillati</taxon>
        <taxon>Bacillota</taxon>
        <taxon>Bacilli</taxon>
        <taxon>Bacillales</taxon>
        <taxon>Bacillaceae</taxon>
        <taxon>Evansella</taxon>
    </lineage>
</organism>
<keyword evidence="3" id="KW-0238">DNA-binding</keyword>
<evidence type="ECO:0000256" key="2">
    <source>
        <dbReference type="ARBA" id="ARBA00023015"/>
    </source>
</evidence>
<dbReference type="InterPro" id="IPR047057">
    <property type="entry name" value="MerR_fam"/>
</dbReference>
<reference evidence="6 7" key="1">
    <citation type="submission" date="2021-06" db="EMBL/GenBank/DDBJ databases">
        <title>Bacillus sp. RD4P76, an endophyte from a halophyte.</title>
        <authorList>
            <person name="Sun J.-Q."/>
        </authorList>
    </citation>
    <scope>NUCLEOTIDE SEQUENCE [LARGE SCALE GENOMIC DNA]</scope>
    <source>
        <strain evidence="6 7">JCM 17098</strain>
    </source>
</reference>
<keyword evidence="4" id="KW-0804">Transcription</keyword>
<dbReference type="EMBL" id="JAHQCR010000082">
    <property type="protein sequence ID" value="MBU9723547.1"/>
    <property type="molecule type" value="Genomic_DNA"/>
</dbReference>
<accession>A0ABS6JZ91</accession>
<dbReference type="PANTHER" id="PTHR30204:SF69">
    <property type="entry name" value="MERR-FAMILY TRANSCRIPTIONAL REGULATOR"/>
    <property type="match status" value="1"/>
</dbReference>
<protein>
    <submittedName>
        <fullName evidence="6">Effector binding domain-containing protein</fullName>
    </submittedName>
</protein>
<dbReference type="SUPFAM" id="SSF55136">
    <property type="entry name" value="Probable bacterial effector-binding domain"/>
    <property type="match status" value="1"/>
</dbReference>
<dbReference type="PROSITE" id="PS50937">
    <property type="entry name" value="HTH_MERR_2"/>
    <property type="match status" value="1"/>
</dbReference>
<feature type="domain" description="HTH merR-type" evidence="5">
    <location>
        <begin position="5"/>
        <end position="72"/>
    </location>
</feature>
<dbReference type="Pfam" id="PF14526">
    <property type="entry name" value="Cass2"/>
    <property type="match status" value="1"/>
</dbReference>
<dbReference type="CDD" id="cd01106">
    <property type="entry name" value="HTH_TipAL-Mta"/>
    <property type="match status" value="1"/>
</dbReference>
<dbReference type="InterPro" id="IPR009061">
    <property type="entry name" value="DNA-bd_dom_put_sf"/>
</dbReference>
<dbReference type="Gene3D" id="3.20.80.10">
    <property type="entry name" value="Regulatory factor, effector binding domain"/>
    <property type="match status" value="1"/>
</dbReference>